<dbReference type="RefSeq" id="WP_173079422.1">
    <property type="nucleotide sequence ID" value="NZ_BLPG01000001.1"/>
</dbReference>
<name>A0A6V8LC62_9ACTN</name>
<evidence type="ECO:0000313" key="2">
    <source>
        <dbReference type="Proteomes" id="UP000482960"/>
    </source>
</evidence>
<comment type="caution">
    <text evidence="1">The sequence shown here is derived from an EMBL/GenBank/DDBJ whole genome shotgun (WGS) entry which is preliminary data.</text>
</comment>
<dbReference type="EMBL" id="BLPG01000001">
    <property type="protein sequence ID" value="GFJ92588.1"/>
    <property type="molecule type" value="Genomic_DNA"/>
</dbReference>
<proteinExistence type="predicted"/>
<reference evidence="1 2" key="2">
    <citation type="submission" date="2020-03" db="EMBL/GenBank/DDBJ databases">
        <authorList>
            <person name="Ichikawa N."/>
            <person name="Kimura A."/>
            <person name="Kitahashi Y."/>
            <person name="Uohara A."/>
        </authorList>
    </citation>
    <scope>NUCLEOTIDE SEQUENCE [LARGE SCALE GENOMIC DNA]</scope>
    <source>
        <strain evidence="1 2">NBRC 108638</strain>
    </source>
</reference>
<dbReference type="AlphaFoldDB" id="A0A6V8LC62"/>
<dbReference type="Proteomes" id="UP000482960">
    <property type="component" value="Unassembled WGS sequence"/>
</dbReference>
<reference evidence="1 2" key="1">
    <citation type="submission" date="2020-03" db="EMBL/GenBank/DDBJ databases">
        <title>Whole genome shotgun sequence of Phytohabitans rumicis NBRC 108638.</title>
        <authorList>
            <person name="Komaki H."/>
            <person name="Tamura T."/>
        </authorList>
    </citation>
    <scope>NUCLEOTIDE SEQUENCE [LARGE SCALE GENOMIC DNA]</scope>
    <source>
        <strain evidence="1 2">NBRC 108638</strain>
    </source>
</reference>
<keyword evidence="2" id="KW-1185">Reference proteome</keyword>
<sequence length="63" mass="6740">MLLPSACPNIFELNTGDYLAVGRDVTAYMRRLLPVDAGCAEDEAIVLLPQRVVVLAAPEILAA</sequence>
<protein>
    <submittedName>
        <fullName evidence="1">Uncharacterized protein</fullName>
    </submittedName>
</protein>
<accession>A0A6V8LC62</accession>
<evidence type="ECO:0000313" key="1">
    <source>
        <dbReference type="EMBL" id="GFJ92588.1"/>
    </source>
</evidence>
<gene>
    <name evidence="1" type="ORF">Prum_062300</name>
</gene>
<organism evidence="1 2">
    <name type="scientific">Phytohabitans rumicis</name>
    <dbReference type="NCBI Taxonomy" id="1076125"/>
    <lineage>
        <taxon>Bacteria</taxon>
        <taxon>Bacillati</taxon>
        <taxon>Actinomycetota</taxon>
        <taxon>Actinomycetes</taxon>
        <taxon>Micromonosporales</taxon>
        <taxon>Micromonosporaceae</taxon>
    </lineage>
</organism>